<keyword evidence="3" id="KW-1185">Reference proteome</keyword>
<sequence length="240" mass="26842">MNYTDDRMDDEAIKPSRTLPLAVFFCILSAVLFGAYRAGALPHYTFLIDGNKIEFIRDDAKYLAEQAQKGEAIDDANRKIIAANRKALNAYTENTQDSDSTLEIQYANPSDRTIVTNGYPSESANSAQVVKCLSAEGRIVYQASNCSDDGLTPIKVLTQAQLQHSSADAFQASADNTSPEPYSPAIARINHESKRDSPHCKNIAATRERIREQQRANSTQYLRDEYRHLSQIWHNDCFDA</sequence>
<dbReference type="EMBL" id="JAJAWG010000001">
    <property type="protein sequence ID" value="MCB5195002.1"/>
    <property type="molecule type" value="Genomic_DNA"/>
</dbReference>
<dbReference type="RefSeq" id="WP_226762817.1">
    <property type="nucleotide sequence ID" value="NZ_JAJAWG010000001.1"/>
</dbReference>
<dbReference type="Proteomes" id="UP001198034">
    <property type="component" value="Unassembled WGS sequence"/>
</dbReference>
<evidence type="ECO:0000313" key="2">
    <source>
        <dbReference type="EMBL" id="MCB5195002.1"/>
    </source>
</evidence>
<evidence type="ECO:0008006" key="4">
    <source>
        <dbReference type="Google" id="ProtNLM"/>
    </source>
</evidence>
<keyword evidence="1" id="KW-0812">Transmembrane</keyword>
<reference evidence="2 3" key="1">
    <citation type="submission" date="2021-10" db="EMBL/GenBank/DDBJ databases">
        <authorList>
            <person name="Chen M."/>
        </authorList>
    </citation>
    <scope>NUCLEOTIDE SEQUENCE [LARGE SCALE GENOMIC DNA]</scope>
    <source>
        <strain evidence="2 3">H3-26</strain>
    </source>
</reference>
<accession>A0ABS8BH02</accession>
<protein>
    <recommendedName>
        <fullName evidence="4">DUF4124 domain-containing protein</fullName>
    </recommendedName>
</protein>
<evidence type="ECO:0000256" key="1">
    <source>
        <dbReference type="SAM" id="Phobius"/>
    </source>
</evidence>
<feature type="transmembrane region" description="Helical" evidence="1">
    <location>
        <begin position="21"/>
        <end position="39"/>
    </location>
</feature>
<name>A0ABS8BH02_9NEIS</name>
<evidence type="ECO:0000313" key="3">
    <source>
        <dbReference type="Proteomes" id="UP001198034"/>
    </source>
</evidence>
<comment type="caution">
    <text evidence="2">The sequence shown here is derived from an EMBL/GenBank/DDBJ whole genome shotgun (WGS) entry which is preliminary data.</text>
</comment>
<keyword evidence="1" id="KW-1133">Transmembrane helix</keyword>
<proteinExistence type="predicted"/>
<keyword evidence="1" id="KW-0472">Membrane</keyword>
<gene>
    <name evidence="2" type="ORF">LG219_01695</name>
</gene>
<organism evidence="2 3">
    <name type="scientific">Deefgea salmonis</name>
    <dbReference type="NCBI Taxonomy" id="2875502"/>
    <lineage>
        <taxon>Bacteria</taxon>
        <taxon>Pseudomonadati</taxon>
        <taxon>Pseudomonadota</taxon>
        <taxon>Betaproteobacteria</taxon>
        <taxon>Neisseriales</taxon>
        <taxon>Chitinibacteraceae</taxon>
        <taxon>Deefgea</taxon>
    </lineage>
</organism>